<proteinExistence type="predicted"/>
<reference evidence="1" key="1">
    <citation type="journal article" date="2020" name="Nature">
        <title>Giant virus diversity and host interactions through global metagenomics.</title>
        <authorList>
            <person name="Schulz F."/>
            <person name="Roux S."/>
            <person name="Paez-Espino D."/>
            <person name="Jungbluth S."/>
            <person name="Walsh D.A."/>
            <person name="Denef V.J."/>
            <person name="McMahon K.D."/>
            <person name="Konstantinidis K.T."/>
            <person name="Eloe-Fadrosh E.A."/>
            <person name="Kyrpides N.C."/>
            <person name="Woyke T."/>
        </authorList>
    </citation>
    <scope>NUCLEOTIDE SEQUENCE</scope>
    <source>
        <strain evidence="1">GVMAG-M-3300010158-13</strain>
    </source>
</reference>
<accession>A0A6C0B893</accession>
<organism evidence="1">
    <name type="scientific">viral metagenome</name>
    <dbReference type="NCBI Taxonomy" id="1070528"/>
    <lineage>
        <taxon>unclassified sequences</taxon>
        <taxon>metagenomes</taxon>
        <taxon>organismal metagenomes</taxon>
    </lineage>
</organism>
<dbReference type="AlphaFoldDB" id="A0A6C0B893"/>
<dbReference type="EMBL" id="MN739088">
    <property type="protein sequence ID" value="QHS87718.1"/>
    <property type="molecule type" value="Genomic_DNA"/>
</dbReference>
<sequence>MIKYITIDGRLNADYLPFAQSFTEFPDKVGKINSFSIVSVELPVAFIDASNGLCCSPRYVYLEVTDNREHNCVHLFTSSIICSRNSKHIISRITLDYKNYPNGSILPANLFNGFLITGIRQYNKPIYLRDIYFRLLNELGDPIFFENECISFCIEVKCTD</sequence>
<protein>
    <submittedName>
        <fullName evidence="1">Uncharacterized protein</fullName>
    </submittedName>
</protein>
<evidence type="ECO:0000313" key="1">
    <source>
        <dbReference type="EMBL" id="QHS87718.1"/>
    </source>
</evidence>
<name>A0A6C0B893_9ZZZZ</name>